<dbReference type="PRINTS" id="PR00237">
    <property type="entry name" value="GPCRRHODOPSN"/>
</dbReference>
<keyword evidence="5 9" id="KW-0297">G-protein coupled receptor</keyword>
<feature type="transmembrane region" description="Helical" evidence="10">
    <location>
        <begin position="290"/>
        <end position="313"/>
    </location>
</feature>
<dbReference type="FunFam" id="1.20.1070.10:FF:000373">
    <property type="entry name" value="Neuropeptide F receptor"/>
    <property type="match status" value="1"/>
</dbReference>
<protein>
    <submittedName>
        <fullName evidence="12">Neuropeptide F receptor 1</fullName>
    </submittedName>
</protein>
<evidence type="ECO:0000256" key="8">
    <source>
        <dbReference type="ARBA" id="ARBA00023224"/>
    </source>
</evidence>
<dbReference type="CDD" id="cd15203">
    <property type="entry name" value="7tmA_NPYR-like"/>
    <property type="match status" value="1"/>
</dbReference>
<dbReference type="SMART" id="SM01381">
    <property type="entry name" value="7TM_GPCR_Srsx"/>
    <property type="match status" value="1"/>
</dbReference>
<dbReference type="PROSITE" id="PS00237">
    <property type="entry name" value="G_PROTEIN_RECEP_F1_1"/>
    <property type="match status" value="1"/>
</dbReference>
<dbReference type="Gene3D" id="1.20.1070.10">
    <property type="entry name" value="Rhodopsin 7-helix transmembrane proteins"/>
    <property type="match status" value="1"/>
</dbReference>
<dbReference type="AlphaFoldDB" id="A0A8F7CGZ9"/>
<comment type="subcellular location">
    <subcellularLocation>
        <location evidence="1">Membrane</location>
        <topology evidence="1">Multi-pass membrane protein</topology>
    </subcellularLocation>
</comment>
<reference evidence="12" key="1">
    <citation type="journal article" date="2021" name="Front. Physiol.">
        <title>Cloning and Expression of the Neuropeptide F and Neuropeptide F Receptor Genes and Their Regulation of Food Intake in the Chinese White Pine Beetle Dendroctonus armandi.</title>
        <authorList>
            <person name="Liu B."/>
            <person name="Fu D."/>
            <person name="Gao H."/>
            <person name="Ning H."/>
            <person name="Sun Y."/>
            <person name="Chen H."/>
            <person name="Tang M."/>
        </authorList>
    </citation>
    <scope>NUCLEOTIDE SEQUENCE</scope>
</reference>
<accession>A0A8F7CGZ9</accession>
<evidence type="ECO:0000256" key="10">
    <source>
        <dbReference type="SAM" id="Phobius"/>
    </source>
</evidence>
<evidence type="ECO:0000259" key="11">
    <source>
        <dbReference type="PROSITE" id="PS50262"/>
    </source>
</evidence>
<dbReference type="EMBL" id="MT939857">
    <property type="protein sequence ID" value="QXU63634.1"/>
    <property type="molecule type" value="mRNA"/>
</dbReference>
<dbReference type="GO" id="GO:0004983">
    <property type="term" value="F:neuropeptide Y receptor activity"/>
    <property type="evidence" value="ECO:0007669"/>
    <property type="project" value="InterPro"/>
</dbReference>
<keyword evidence="4 10" id="KW-1133">Transmembrane helix</keyword>
<feature type="transmembrane region" description="Helical" evidence="10">
    <location>
        <begin position="172"/>
        <end position="195"/>
    </location>
</feature>
<feature type="transmembrane region" description="Helical" evidence="10">
    <location>
        <begin position="96"/>
        <end position="116"/>
    </location>
</feature>
<dbReference type="PANTHER" id="PTHR24235:SF30">
    <property type="entry name" value="NEUROPEPTIDE F RECEPTOR"/>
    <property type="match status" value="1"/>
</dbReference>
<comment type="similarity">
    <text evidence="2 9">Belongs to the G-protein coupled receptor 1 family.</text>
</comment>
<dbReference type="PANTHER" id="PTHR24235">
    <property type="entry name" value="NEUROPEPTIDE Y RECEPTOR"/>
    <property type="match status" value="1"/>
</dbReference>
<keyword evidence="8 9" id="KW-0807">Transducer</keyword>
<keyword evidence="7 9" id="KW-0675">Receptor</keyword>
<evidence type="ECO:0000256" key="9">
    <source>
        <dbReference type="RuleBase" id="RU000688"/>
    </source>
</evidence>
<dbReference type="GO" id="GO:0016020">
    <property type="term" value="C:membrane"/>
    <property type="evidence" value="ECO:0007669"/>
    <property type="project" value="UniProtKB-SubCell"/>
</dbReference>
<dbReference type="PROSITE" id="PS50262">
    <property type="entry name" value="G_PROTEIN_RECEP_F1_2"/>
    <property type="match status" value="1"/>
</dbReference>
<evidence type="ECO:0000256" key="6">
    <source>
        <dbReference type="ARBA" id="ARBA00023136"/>
    </source>
</evidence>
<feature type="transmembrane region" description="Helical" evidence="10">
    <location>
        <begin position="136"/>
        <end position="156"/>
    </location>
</feature>
<evidence type="ECO:0000256" key="1">
    <source>
        <dbReference type="ARBA" id="ARBA00004141"/>
    </source>
</evidence>
<feature type="transmembrane region" description="Helical" evidence="10">
    <location>
        <begin position="57"/>
        <end position="84"/>
    </location>
</feature>
<evidence type="ECO:0000256" key="2">
    <source>
        <dbReference type="ARBA" id="ARBA00010663"/>
    </source>
</evidence>
<feature type="transmembrane region" description="Helical" evidence="10">
    <location>
        <begin position="228"/>
        <end position="251"/>
    </location>
</feature>
<dbReference type="PRINTS" id="PR01012">
    <property type="entry name" value="NRPEPTIDEYR"/>
</dbReference>
<dbReference type="SUPFAM" id="SSF81321">
    <property type="entry name" value="Family A G protein-coupled receptor-like"/>
    <property type="match status" value="1"/>
</dbReference>
<evidence type="ECO:0000256" key="7">
    <source>
        <dbReference type="ARBA" id="ARBA00023170"/>
    </source>
</evidence>
<dbReference type="InterPro" id="IPR000276">
    <property type="entry name" value="GPCR_Rhodpsn"/>
</dbReference>
<proteinExistence type="evidence at transcript level"/>
<feature type="domain" description="G-protein coupled receptors family 1 profile" evidence="11">
    <location>
        <begin position="75"/>
        <end position="349"/>
    </location>
</feature>
<evidence type="ECO:0000256" key="5">
    <source>
        <dbReference type="ARBA" id="ARBA00023040"/>
    </source>
</evidence>
<keyword evidence="6 10" id="KW-0472">Membrane</keyword>
<dbReference type="Pfam" id="PF00001">
    <property type="entry name" value="7tm_1"/>
    <property type="match status" value="1"/>
</dbReference>
<dbReference type="InterPro" id="IPR017452">
    <property type="entry name" value="GPCR_Rhodpsn_7TM"/>
</dbReference>
<organism evidence="12">
    <name type="scientific">Dendroctonus armandi</name>
    <dbReference type="NCBI Taxonomy" id="77159"/>
    <lineage>
        <taxon>Eukaryota</taxon>
        <taxon>Metazoa</taxon>
        <taxon>Ecdysozoa</taxon>
        <taxon>Arthropoda</taxon>
        <taxon>Hexapoda</taxon>
        <taxon>Insecta</taxon>
        <taxon>Pterygota</taxon>
        <taxon>Neoptera</taxon>
        <taxon>Endopterygota</taxon>
        <taxon>Coleoptera</taxon>
        <taxon>Polyphaga</taxon>
        <taxon>Cucujiformia</taxon>
        <taxon>Curculionidae</taxon>
        <taxon>Scolytinae</taxon>
        <taxon>Dendroctonus</taxon>
    </lineage>
</organism>
<name>A0A8F7CGZ9_9CUCU</name>
<evidence type="ECO:0000313" key="12">
    <source>
        <dbReference type="EMBL" id="QXU63634.1"/>
    </source>
</evidence>
<dbReference type="InterPro" id="IPR000611">
    <property type="entry name" value="NPY_rcpt"/>
</dbReference>
<keyword evidence="3 9" id="KW-0812">Transmembrane</keyword>
<evidence type="ECO:0000256" key="4">
    <source>
        <dbReference type="ARBA" id="ARBA00022989"/>
    </source>
</evidence>
<evidence type="ECO:0000256" key="3">
    <source>
        <dbReference type="ARBA" id="ARBA00022692"/>
    </source>
</evidence>
<sequence length="418" mass="47877">MFSYVFVHLFQSGKEKMENEMHRIDNHTLNTVLNWSNEVDPKLYDRYLLNKAIDEPAYTILIMMYSFLIILGTLGNLLVIVAVFRKPAMRSARNMFIVNLAVADLLLCTVTMPLTLMEILTKYFPLGNNPFVCKTIGILQATSTYVSTISITAIALDRYQVIVYPTRENLQLFGAALILLIIWLIAVMLAMPLFIYRHLLHHDMPGMDEAIPSLDFCIENWPIEHGRAYYSIFSLIFQYTLPIIIVSAAYYRISFKLRYRFQAGFVSAEDNLQKNRRQELRGRRLQRTNLLLSSIAIIFCISWLPLNLFNLIADLSPDSNKFSSQPMKVCYAICHMMGMSSACSNPILYGCLNENFWKEFKDILCIEKGGDDVGRPSQRNSVRKKCQNTLLKPDFLTDATNFPQCNPGSTDLTVLTKC</sequence>